<proteinExistence type="predicted"/>
<name>A0AA40AKY4_9PEZI</name>
<keyword evidence="3" id="KW-1185">Reference proteome</keyword>
<sequence length="131" mass="14647">MYWSTSSKNGSTVAKPTTAATTATASVHENASGQTPLEPGQLFWVHSQIREDNDEDGVMYYCGWDESDRLIMLKLPSERVSESFLIQKVNKDASYCVLKDRRQALKWIFKNSSDAIVAKAKAQALEEDANK</sequence>
<protein>
    <submittedName>
        <fullName evidence="2">Uncharacterized protein</fullName>
    </submittedName>
</protein>
<evidence type="ECO:0000313" key="3">
    <source>
        <dbReference type="Proteomes" id="UP001172101"/>
    </source>
</evidence>
<evidence type="ECO:0000256" key="1">
    <source>
        <dbReference type="SAM" id="MobiDB-lite"/>
    </source>
</evidence>
<feature type="compositionally biased region" description="Polar residues" evidence="1">
    <location>
        <begin position="1"/>
        <end position="15"/>
    </location>
</feature>
<comment type="caution">
    <text evidence="2">The sequence shown here is derived from an EMBL/GenBank/DDBJ whole genome shotgun (WGS) entry which is preliminary data.</text>
</comment>
<evidence type="ECO:0000313" key="2">
    <source>
        <dbReference type="EMBL" id="KAK0717758.1"/>
    </source>
</evidence>
<dbReference type="Proteomes" id="UP001172101">
    <property type="component" value="Unassembled WGS sequence"/>
</dbReference>
<gene>
    <name evidence="2" type="ORF">B0T26DRAFT_676024</name>
</gene>
<dbReference type="AlphaFoldDB" id="A0AA40AKY4"/>
<feature type="region of interest" description="Disordered" evidence="1">
    <location>
        <begin position="1"/>
        <end position="35"/>
    </location>
</feature>
<reference evidence="2" key="1">
    <citation type="submission" date="2023-06" db="EMBL/GenBank/DDBJ databases">
        <title>Genome-scale phylogeny and comparative genomics of the fungal order Sordariales.</title>
        <authorList>
            <consortium name="Lawrence Berkeley National Laboratory"/>
            <person name="Hensen N."/>
            <person name="Bonometti L."/>
            <person name="Westerberg I."/>
            <person name="Brannstrom I.O."/>
            <person name="Guillou S."/>
            <person name="Cros-Aarteil S."/>
            <person name="Calhoun S."/>
            <person name="Haridas S."/>
            <person name="Kuo A."/>
            <person name="Mondo S."/>
            <person name="Pangilinan J."/>
            <person name="Riley R."/>
            <person name="LaButti K."/>
            <person name="Andreopoulos B."/>
            <person name="Lipzen A."/>
            <person name="Chen C."/>
            <person name="Yanf M."/>
            <person name="Daum C."/>
            <person name="Ng V."/>
            <person name="Clum A."/>
            <person name="Steindorff A."/>
            <person name="Ohm R."/>
            <person name="Martin F."/>
            <person name="Silar P."/>
            <person name="Natvig D."/>
            <person name="Lalanne C."/>
            <person name="Gautier V."/>
            <person name="Ament-velasquez S.L."/>
            <person name="Kruys A."/>
            <person name="Hutchinson M.I."/>
            <person name="Powell A.J."/>
            <person name="Barry K."/>
            <person name="Miller A.N."/>
            <person name="Grigoriev I.V."/>
            <person name="Debuchy R."/>
            <person name="Gladieux P."/>
            <person name="Thoren M.H."/>
            <person name="Johannesson H."/>
        </authorList>
    </citation>
    <scope>NUCLEOTIDE SEQUENCE</scope>
    <source>
        <strain evidence="2">SMH2392-1A</strain>
    </source>
</reference>
<dbReference type="GeneID" id="85323190"/>
<organism evidence="2 3">
    <name type="scientific">Lasiosphaeria miniovina</name>
    <dbReference type="NCBI Taxonomy" id="1954250"/>
    <lineage>
        <taxon>Eukaryota</taxon>
        <taxon>Fungi</taxon>
        <taxon>Dikarya</taxon>
        <taxon>Ascomycota</taxon>
        <taxon>Pezizomycotina</taxon>
        <taxon>Sordariomycetes</taxon>
        <taxon>Sordariomycetidae</taxon>
        <taxon>Sordariales</taxon>
        <taxon>Lasiosphaeriaceae</taxon>
        <taxon>Lasiosphaeria</taxon>
    </lineage>
</organism>
<accession>A0AA40AKY4</accession>
<dbReference type="RefSeq" id="XP_060296551.1">
    <property type="nucleotide sequence ID" value="XM_060439920.1"/>
</dbReference>
<dbReference type="EMBL" id="JAUIRO010000004">
    <property type="protein sequence ID" value="KAK0717758.1"/>
    <property type="molecule type" value="Genomic_DNA"/>
</dbReference>